<evidence type="ECO:0000313" key="1">
    <source>
        <dbReference type="EMBL" id="ONK81094.1"/>
    </source>
</evidence>
<evidence type="ECO:0000313" key="2">
    <source>
        <dbReference type="Proteomes" id="UP000243459"/>
    </source>
</evidence>
<sequence length="147" mass="15679">MICFTLGEAEVGFTLGEICSTTSKVRAIFSETGVTLKESCLTLGEVHSAFEDLDDEKTVDYEADTDTYLTEPDDTGIKGYVSSSSYMPDDEPRLETIGEAAPISIPTGGEFESTAYLDGALESELTIDIVASSAPTLFCSALQIGYS</sequence>
<keyword evidence="2" id="KW-1185">Reference proteome</keyword>
<accession>A0A5P1FSV2</accession>
<organism evidence="1 2">
    <name type="scientific">Asparagus officinalis</name>
    <name type="common">Garden asparagus</name>
    <dbReference type="NCBI Taxonomy" id="4686"/>
    <lineage>
        <taxon>Eukaryota</taxon>
        <taxon>Viridiplantae</taxon>
        <taxon>Streptophyta</taxon>
        <taxon>Embryophyta</taxon>
        <taxon>Tracheophyta</taxon>
        <taxon>Spermatophyta</taxon>
        <taxon>Magnoliopsida</taxon>
        <taxon>Liliopsida</taxon>
        <taxon>Asparagales</taxon>
        <taxon>Asparagaceae</taxon>
        <taxon>Asparagoideae</taxon>
        <taxon>Asparagus</taxon>
    </lineage>
</organism>
<protein>
    <submittedName>
        <fullName evidence="1">Uncharacterized protein</fullName>
    </submittedName>
</protein>
<dbReference type="AlphaFoldDB" id="A0A5P1FSV2"/>
<reference evidence="2" key="1">
    <citation type="journal article" date="2017" name="Nat. Commun.">
        <title>The asparagus genome sheds light on the origin and evolution of a young Y chromosome.</title>
        <authorList>
            <person name="Harkess A."/>
            <person name="Zhou J."/>
            <person name="Xu C."/>
            <person name="Bowers J.E."/>
            <person name="Van der Hulst R."/>
            <person name="Ayyampalayam S."/>
            <person name="Mercati F."/>
            <person name="Riccardi P."/>
            <person name="McKain M.R."/>
            <person name="Kakrana A."/>
            <person name="Tang H."/>
            <person name="Ray J."/>
            <person name="Groenendijk J."/>
            <person name="Arikit S."/>
            <person name="Mathioni S.M."/>
            <person name="Nakano M."/>
            <person name="Shan H."/>
            <person name="Telgmann-Rauber A."/>
            <person name="Kanno A."/>
            <person name="Yue Z."/>
            <person name="Chen H."/>
            <person name="Li W."/>
            <person name="Chen Y."/>
            <person name="Xu X."/>
            <person name="Zhang Y."/>
            <person name="Luo S."/>
            <person name="Chen H."/>
            <person name="Gao J."/>
            <person name="Mao Z."/>
            <person name="Pires J.C."/>
            <person name="Luo M."/>
            <person name="Kudrna D."/>
            <person name="Wing R.A."/>
            <person name="Meyers B.C."/>
            <person name="Yi K."/>
            <person name="Kong H."/>
            <person name="Lavrijsen P."/>
            <person name="Sunseri F."/>
            <person name="Falavigna A."/>
            <person name="Ye Y."/>
            <person name="Leebens-Mack J.H."/>
            <person name="Chen G."/>
        </authorList>
    </citation>
    <scope>NUCLEOTIDE SEQUENCE [LARGE SCALE GENOMIC DNA]</scope>
    <source>
        <strain evidence="2">cv. DH0086</strain>
    </source>
</reference>
<dbReference type="Gramene" id="ONK81094">
    <property type="protein sequence ID" value="ONK81094"/>
    <property type="gene ID" value="A4U43_C01F25220"/>
</dbReference>
<proteinExistence type="predicted"/>
<name>A0A5P1FSV2_ASPOF</name>
<gene>
    <name evidence="1" type="ORF">A4U43_C01F25220</name>
</gene>
<dbReference type="Proteomes" id="UP000243459">
    <property type="component" value="Chromosome 1"/>
</dbReference>
<dbReference type="EMBL" id="CM007381">
    <property type="protein sequence ID" value="ONK81094.1"/>
    <property type="molecule type" value="Genomic_DNA"/>
</dbReference>